<evidence type="ECO:0000259" key="1">
    <source>
        <dbReference type="Pfam" id="PF01636"/>
    </source>
</evidence>
<dbReference type="SUPFAM" id="SSF56112">
    <property type="entry name" value="Protein kinase-like (PK-like)"/>
    <property type="match status" value="1"/>
</dbReference>
<protein>
    <submittedName>
        <fullName evidence="2">Phosphotransferase</fullName>
    </submittedName>
</protein>
<dbReference type="Pfam" id="PF01636">
    <property type="entry name" value="APH"/>
    <property type="match status" value="1"/>
</dbReference>
<feature type="domain" description="Aminoglycoside phosphotransferase" evidence="1">
    <location>
        <begin position="49"/>
        <end position="229"/>
    </location>
</feature>
<dbReference type="EMBL" id="CP074402">
    <property type="protein sequence ID" value="QVJ03265.1"/>
    <property type="molecule type" value="Genomic_DNA"/>
</dbReference>
<dbReference type="KEGG" id="nec:KGD82_12755"/>
<gene>
    <name evidence="2" type="ORF">KGD82_12755</name>
</gene>
<evidence type="ECO:0000313" key="3">
    <source>
        <dbReference type="Proteomes" id="UP000682416"/>
    </source>
</evidence>
<dbReference type="Gene3D" id="3.90.1200.10">
    <property type="match status" value="1"/>
</dbReference>
<sequence length="299" mass="32583">MGVERLRGGTKKGVYRLVTADESSVVAYVWSAAENYWPASPAVEGPFSHADGVDLFVGAVEALEPLGVRTPRVLWVERDHRGLGGADVALVEDVRGPTLEEHIAHGDPVFVEGVLGRLGEVLAAMGTRWESGVGKVSRPLVRDRSGAELVVERALVDLAEGARRRPELAEVASAVEVRLGALFERVGPRFEHGLVHGELGPDHVLVDPSGEPVLIDVEGLMFFDAEWEHAFLRVRFGDLYRYLERPGLDPARTELYAWAEHLSLVAGPLRLLDGDFPDRAVLVGIAEHHLGRVLALTRG</sequence>
<keyword evidence="3" id="KW-1185">Reference proteome</keyword>
<reference evidence="2" key="1">
    <citation type="submission" date="2021-05" db="EMBL/GenBank/DDBJ databases">
        <authorList>
            <person name="Kaiqin L."/>
            <person name="Jian G."/>
        </authorList>
    </citation>
    <scope>NUCLEOTIDE SEQUENCE</scope>
    <source>
        <strain evidence="2">HDS5</strain>
    </source>
</reference>
<dbReference type="Proteomes" id="UP000682416">
    <property type="component" value="Chromosome"/>
</dbReference>
<dbReference type="AlphaFoldDB" id="A0A975LCS6"/>
<name>A0A975LCS6_9ACTN</name>
<evidence type="ECO:0000313" key="2">
    <source>
        <dbReference type="EMBL" id="QVJ03265.1"/>
    </source>
</evidence>
<proteinExistence type="predicted"/>
<organism evidence="2 3">
    <name type="scientific">Nocardiopsis eucommiae</name>
    <dbReference type="NCBI Taxonomy" id="2831970"/>
    <lineage>
        <taxon>Bacteria</taxon>
        <taxon>Bacillati</taxon>
        <taxon>Actinomycetota</taxon>
        <taxon>Actinomycetes</taxon>
        <taxon>Streptosporangiales</taxon>
        <taxon>Nocardiopsidaceae</taxon>
        <taxon>Nocardiopsis</taxon>
    </lineage>
</organism>
<accession>A0A975LCS6</accession>
<dbReference type="InterPro" id="IPR002575">
    <property type="entry name" value="Aminoglycoside_PTrfase"/>
</dbReference>
<dbReference type="InterPro" id="IPR011009">
    <property type="entry name" value="Kinase-like_dom_sf"/>
</dbReference>